<evidence type="ECO:0000313" key="1">
    <source>
        <dbReference type="EMBL" id="GMK46424.1"/>
    </source>
</evidence>
<proteinExistence type="predicted"/>
<organism evidence="1 2">
    <name type="scientific">Paenibacillus glycanilyticus</name>
    <dbReference type="NCBI Taxonomy" id="126569"/>
    <lineage>
        <taxon>Bacteria</taxon>
        <taxon>Bacillati</taxon>
        <taxon>Bacillota</taxon>
        <taxon>Bacilli</taxon>
        <taxon>Bacillales</taxon>
        <taxon>Paenibacillaceae</taxon>
        <taxon>Paenibacillus</taxon>
    </lineage>
</organism>
<dbReference type="EMBL" id="BTCL01000012">
    <property type="protein sequence ID" value="GMK46424.1"/>
    <property type="molecule type" value="Genomic_DNA"/>
</dbReference>
<name>A0ABQ6NQY5_9BACL</name>
<dbReference type="Proteomes" id="UP001285921">
    <property type="component" value="Unassembled WGS sequence"/>
</dbReference>
<comment type="caution">
    <text evidence="1">The sequence shown here is derived from an EMBL/GenBank/DDBJ whole genome shotgun (WGS) entry which is preliminary data.</text>
</comment>
<reference evidence="1 2" key="1">
    <citation type="submission" date="2023-05" db="EMBL/GenBank/DDBJ databases">
        <title>Draft genome of Paenibacillus sp. CCS26.</title>
        <authorList>
            <person name="Akita H."/>
            <person name="Shinto Y."/>
            <person name="Kimura Z."/>
        </authorList>
    </citation>
    <scope>NUCLEOTIDE SEQUENCE [LARGE SCALE GENOMIC DNA]</scope>
    <source>
        <strain evidence="1 2">CCS26</strain>
    </source>
</reference>
<accession>A0ABQ6NQY5</accession>
<protein>
    <submittedName>
        <fullName evidence="1">Uncharacterized protein</fullName>
    </submittedName>
</protein>
<sequence length="86" mass="9756">MYIYTKPPKRVQPACEDQPSLVQVSTYRKATSEIVSVFTIDQASLSSEDRLEIGTPTDLIDQNRQVLLIYCDMASERFTAFGQGRH</sequence>
<evidence type="ECO:0000313" key="2">
    <source>
        <dbReference type="Proteomes" id="UP001285921"/>
    </source>
</evidence>
<gene>
    <name evidence="1" type="ORF">PghCCS26_35530</name>
</gene>
<keyword evidence="2" id="KW-1185">Reference proteome</keyword>